<dbReference type="Pfam" id="PF06687">
    <property type="entry name" value="SUR7"/>
    <property type="match status" value="1"/>
</dbReference>
<keyword evidence="3" id="KW-1185">Reference proteome</keyword>
<protein>
    <submittedName>
        <fullName evidence="2">Integral membrane protein</fullName>
    </submittedName>
</protein>
<dbReference type="OrthoDB" id="2327445at2759"/>
<keyword evidence="1" id="KW-1133">Transmembrane helix</keyword>
<dbReference type="PANTHER" id="PTHR28019:SF2">
    <property type="entry name" value="CELL MEMBRANE PROTEIN YLR413W-RELATED"/>
    <property type="match status" value="1"/>
</dbReference>
<dbReference type="InterPro" id="IPR052413">
    <property type="entry name" value="SUR7_domain"/>
</dbReference>
<feature type="transmembrane region" description="Helical" evidence="1">
    <location>
        <begin position="233"/>
        <end position="250"/>
    </location>
</feature>
<name>A0A6G1H4J1_9PEZI</name>
<accession>A0A6G1H4J1</accession>
<dbReference type="PANTHER" id="PTHR28019">
    <property type="entry name" value="CELL MEMBRANE PROTEIN YLR413W-RELATED"/>
    <property type="match status" value="1"/>
</dbReference>
<proteinExistence type="predicted"/>
<dbReference type="AlphaFoldDB" id="A0A6G1H4J1"/>
<feature type="transmembrane region" description="Helical" evidence="1">
    <location>
        <begin position="185"/>
        <end position="212"/>
    </location>
</feature>
<dbReference type="Proteomes" id="UP000800041">
    <property type="component" value="Unassembled WGS sequence"/>
</dbReference>
<dbReference type="EMBL" id="ML977150">
    <property type="protein sequence ID" value="KAF1987972.1"/>
    <property type="molecule type" value="Genomic_DNA"/>
</dbReference>
<dbReference type="InterPro" id="IPR009571">
    <property type="entry name" value="SUR7/Rim9-like_fungi"/>
</dbReference>
<keyword evidence="1" id="KW-0812">Transmembrane</keyword>
<gene>
    <name evidence="2" type="ORF">K402DRAFT_403172</name>
</gene>
<reference evidence="2" key="1">
    <citation type="journal article" date="2020" name="Stud. Mycol.">
        <title>101 Dothideomycetes genomes: a test case for predicting lifestyles and emergence of pathogens.</title>
        <authorList>
            <person name="Haridas S."/>
            <person name="Albert R."/>
            <person name="Binder M."/>
            <person name="Bloem J."/>
            <person name="Labutti K."/>
            <person name="Salamov A."/>
            <person name="Andreopoulos B."/>
            <person name="Baker S."/>
            <person name="Barry K."/>
            <person name="Bills G."/>
            <person name="Bluhm B."/>
            <person name="Cannon C."/>
            <person name="Castanera R."/>
            <person name="Culley D."/>
            <person name="Daum C."/>
            <person name="Ezra D."/>
            <person name="Gonzalez J."/>
            <person name="Henrissat B."/>
            <person name="Kuo A."/>
            <person name="Liang C."/>
            <person name="Lipzen A."/>
            <person name="Lutzoni F."/>
            <person name="Magnuson J."/>
            <person name="Mondo S."/>
            <person name="Nolan M."/>
            <person name="Ohm R."/>
            <person name="Pangilinan J."/>
            <person name="Park H.-J."/>
            <person name="Ramirez L."/>
            <person name="Alfaro M."/>
            <person name="Sun H."/>
            <person name="Tritt A."/>
            <person name="Yoshinaga Y."/>
            <person name="Zwiers L.-H."/>
            <person name="Turgeon B."/>
            <person name="Goodwin S."/>
            <person name="Spatafora J."/>
            <person name="Crous P."/>
            <person name="Grigoriev I."/>
        </authorList>
    </citation>
    <scope>NUCLEOTIDE SEQUENCE</scope>
    <source>
        <strain evidence="2">CBS 113979</strain>
    </source>
</reference>
<dbReference type="GO" id="GO:0051285">
    <property type="term" value="C:cell cortex of cell tip"/>
    <property type="evidence" value="ECO:0007669"/>
    <property type="project" value="TreeGrafter"/>
</dbReference>
<feature type="transmembrane region" description="Helical" evidence="1">
    <location>
        <begin position="155"/>
        <end position="179"/>
    </location>
</feature>
<dbReference type="GO" id="GO:0005886">
    <property type="term" value="C:plasma membrane"/>
    <property type="evidence" value="ECO:0007669"/>
    <property type="project" value="InterPro"/>
</dbReference>
<feature type="transmembrane region" description="Helical" evidence="1">
    <location>
        <begin position="25"/>
        <end position="46"/>
    </location>
</feature>
<evidence type="ECO:0000313" key="3">
    <source>
        <dbReference type="Proteomes" id="UP000800041"/>
    </source>
</evidence>
<keyword evidence="1" id="KW-0472">Membrane</keyword>
<organism evidence="2 3">
    <name type="scientific">Aulographum hederae CBS 113979</name>
    <dbReference type="NCBI Taxonomy" id="1176131"/>
    <lineage>
        <taxon>Eukaryota</taxon>
        <taxon>Fungi</taxon>
        <taxon>Dikarya</taxon>
        <taxon>Ascomycota</taxon>
        <taxon>Pezizomycotina</taxon>
        <taxon>Dothideomycetes</taxon>
        <taxon>Pleosporomycetidae</taxon>
        <taxon>Aulographales</taxon>
        <taxon>Aulographaceae</taxon>
    </lineage>
</organism>
<dbReference type="GO" id="GO:0031505">
    <property type="term" value="P:fungal-type cell wall organization"/>
    <property type="evidence" value="ECO:0007669"/>
    <property type="project" value="TreeGrafter"/>
</dbReference>
<sequence length="283" mass="31177">MADGEKTAPPSSKAQIKRATRARKIWSLLASLFLFISVIFLILVEIGSTSNKPVIRSTYFINLDLSDIIPSSVPNSALINSIAQTVGLHDFYRVGLWGYCEGYNGEGVVSCSKPQTLYWFNPVSIILNELLAGATISLPTEITDILDLVRVVSHWMFGLFLTGACLNFLMIFVVPLSVFSRWATLPIMIFTFLGALCTTVATVIATVMFIIFRNVTNNAGSDININLNLGNQMFAFMWIATAFSIFAWLIQLGECCCCASRRDVKTGRKRGSKHAYENEAGAS</sequence>
<evidence type="ECO:0000256" key="1">
    <source>
        <dbReference type="SAM" id="Phobius"/>
    </source>
</evidence>
<evidence type="ECO:0000313" key="2">
    <source>
        <dbReference type="EMBL" id="KAF1987972.1"/>
    </source>
</evidence>